<evidence type="ECO:0000256" key="1">
    <source>
        <dbReference type="ARBA" id="ARBA00022723"/>
    </source>
</evidence>
<keyword evidence="3" id="KW-0560">Oxidoreductase</keyword>
<proteinExistence type="predicted"/>
<keyword evidence="1" id="KW-0479">Metal-binding</keyword>
<dbReference type="SUPFAM" id="SSF50129">
    <property type="entry name" value="GroES-like"/>
    <property type="match status" value="1"/>
</dbReference>
<dbReference type="STRING" id="360412.LARV_03601"/>
<dbReference type="PANTHER" id="PTHR43401:SF2">
    <property type="entry name" value="L-THREONINE 3-DEHYDROGENASE"/>
    <property type="match status" value="1"/>
</dbReference>
<dbReference type="Gene3D" id="3.40.50.720">
    <property type="entry name" value="NAD(P)-binding Rossmann-like Domain"/>
    <property type="match status" value="1"/>
</dbReference>
<dbReference type="Pfam" id="PF08240">
    <property type="entry name" value="ADH_N"/>
    <property type="match status" value="1"/>
</dbReference>
<dbReference type="AlphaFoldDB" id="A0A0S7BPC9"/>
<dbReference type="InterPro" id="IPR050129">
    <property type="entry name" value="Zn_alcohol_dh"/>
</dbReference>
<evidence type="ECO:0000256" key="2">
    <source>
        <dbReference type="ARBA" id="ARBA00022833"/>
    </source>
</evidence>
<evidence type="ECO:0000313" key="6">
    <source>
        <dbReference type="Proteomes" id="UP000055060"/>
    </source>
</evidence>
<evidence type="ECO:0000313" key="5">
    <source>
        <dbReference type="EMBL" id="GAP15809.1"/>
    </source>
</evidence>
<evidence type="ECO:0000256" key="3">
    <source>
        <dbReference type="ARBA" id="ARBA00023002"/>
    </source>
</evidence>
<dbReference type="InterPro" id="IPR011032">
    <property type="entry name" value="GroES-like_sf"/>
</dbReference>
<evidence type="ECO:0000259" key="4">
    <source>
        <dbReference type="SMART" id="SM00829"/>
    </source>
</evidence>
<organism evidence="5">
    <name type="scientific">Longilinea arvoryzae</name>
    <dbReference type="NCBI Taxonomy" id="360412"/>
    <lineage>
        <taxon>Bacteria</taxon>
        <taxon>Bacillati</taxon>
        <taxon>Chloroflexota</taxon>
        <taxon>Anaerolineae</taxon>
        <taxon>Anaerolineales</taxon>
        <taxon>Anaerolineaceae</taxon>
        <taxon>Longilinea</taxon>
    </lineage>
</organism>
<gene>
    <name evidence="5" type="ORF">LARV_03601</name>
</gene>
<dbReference type="InterPro" id="IPR036291">
    <property type="entry name" value="NAD(P)-bd_dom_sf"/>
</dbReference>
<name>A0A0S7BPC9_9CHLR</name>
<dbReference type="InterPro" id="IPR013149">
    <property type="entry name" value="ADH-like_C"/>
</dbReference>
<sequence>MLALYKTAKGVGNMELREAPVPQPKANEVLIEIKAAGICGTDVHIRHDQFPYWPPVILGHEFSGAIVEVGSEVTNFKVGDRIVGEPHTRACGKCEMCRSGNPQLCSSKRSPGWGIDGAFAKYLVMPEHLLHQIPDSMTFEEGAVVEPAANVVQDVLERGLVFANDTVVIFGPGPIGLLALMAARAGGAGKTIIVGTTVDQKMRLPVAAEIGVDEIILADQQDTVDEVMRLTHGRGADLVVEASGAPQAIATSFNVVRRMGRISQIGLTGRDEIKIPWDKAAWKVCNLYFNMSTGFSCWDRSIGLIASKKMDVRKIISHTVRLEEWERVFDLIEKQEALKVIFTFQED</sequence>
<protein>
    <submittedName>
        <fullName evidence="5">Threonine dehydrogenase</fullName>
    </submittedName>
</protein>
<dbReference type="SUPFAM" id="SSF51735">
    <property type="entry name" value="NAD(P)-binding Rossmann-fold domains"/>
    <property type="match status" value="1"/>
</dbReference>
<dbReference type="InterPro" id="IPR013154">
    <property type="entry name" value="ADH-like_N"/>
</dbReference>
<reference evidence="5" key="1">
    <citation type="submission" date="2015-07" db="EMBL/GenBank/DDBJ databases">
        <title>Draft Genome Sequences of Anaerolinea thermolimosa IMO-1, Bellilinea caldifistulae GOMI-1, Leptolinea tardivitalis YMTK-2, Levilinea saccharolytica KIBI-1,Longilinea arvoryzae KOME-1, Previously Described as Members of the Anaerolineaceae (Chloroflexi).</title>
        <authorList>
            <person name="Sekiguchi Y."/>
            <person name="Ohashi A."/>
            <person name="Matsuura N."/>
            <person name="Tourlousse M.D."/>
        </authorList>
    </citation>
    <scope>NUCLEOTIDE SEQUENCE [LARGE SCALE GENOMIC DNA]</scope>
    <source>
        <strain evidence="5">KOME-1</strain>
    </source>
</reference>
<dbReference type="Proteomes" id="UP000055060">
    <property type="component" value="Unassembled WGS sequence"/>
</dbReference>
<dbReference type="SMART" id="SM00829">
    <property type="entry name" value="PKS_ER"/>
    <property type="match status" value="1"/>
</dbReference>
<dbReference type="PANTHER" id="PTHR43401">
    <property type="entry name" value="L-THREONINE 3-DEHYDROGENASE"/>
    <property type="match status" value="1"/>
</dbReference>
<feature type="domain" description="Enoyl reductase (ER)" evidence="4">
    <location>
        <begin position="10"/>
        <end position="342"/>
    </location>
</feature>
<dbReference type="InterPro" id="IPR020843">
    <property type="entry name" value="ER"/>
</dbReference>
<dbReference type="Pfam" id="PF00107">
    <property type="entry name" value="ADH_zinc_N"/>
    <property type="match status" value="1"/>
</dbReference>
<accession>A0A0S7BPC9</accession>
<dbReference type="Gene3D" id="3.90.180.10">
    <property type="entry name" value="Medium-chain alcohol dehydrogenases, catalytic domain"/>
    <property type="match status" value="1"/>
</dbReference>
<keyword evidence="2" id="KW-0862">Zinc</keyword>
<dbReference type="EMBL" id="DF967972">
    <property type="protein sequence ID" value="GAP15809.1"/>
    <property type="molecule type" value="Genomic_DNA"/>
</dbReference>
<keyword evidence="6" id="KW-1185">Reference proteome</keyword>
<dbReference type="GO" id="GO:0016491">
    <property type="term" value="F:oxidoreductase activity"/>
    <property type="evidence" value="ECO:0007669"/>
    <property type="project" value="UniProtKB-KW"/>
</dbReference>
<dbReference type="GO" id="GO:0046872">
    <property type="term" value="F:metal ion binding"/>
    <property type="evidence" value="ECO:0007669"/>
    <property type="project" value="UniProtKB-KW"/>
</dbReference>